<dbReference type="EMBL" id="ADNV01000388">
    <property type="protein sequence ID" value="EFG74021.1"/>
    <property type="molecule type" value="Genomic_DNA"/>
</dbReference>
<evidence type="ECO:0000313" key="2">
    <source>
        <dbReference type="Proteomes" id="UP000003653"/>
    </source>
</evidence>
<accession>D5PIS3</accession>
<sequence>MVWDRVAAALTGRWSWLLALGAILLGAGFMAAVGANGAAGQAPLSVPTGSDSARVDAMARQFPGGDRVPLILVVSRADGAALSPADVSAAQAAR</sequence>
<feature type="non-terminal residue" evidence="1">
    <location>
        <position position="94"/>
    </location>
</feature>
<proteinExistence type="predicted"/>
<name>D5PIS3_9MYCO</name>
<protein>
    <recommendedName>
        <fullName evidence="3">Membrane transport protein MMPL domain-containing protein</fullName>
    </recommendedName>
</protein>
<dbReference type="AlphaFoldDB" id="D5PIS3"/>
<dbReference type="eggNOG" id="COG2409">
    <property type="taxonomic scope" value="Bacteria"/>
</dbReference>
<organism evidence="1 2">
    <name type="scientific">Mycobacterium parascrofulaceum ATCC BAA-614</name>
    <dbReference type="NCBI Taxonomy" id="525368"/>
    <lineage>
        <taxon>Bacteria</taxon>
        <taxon>Bacillati</taxon>
        <taxon>Actinomycetota</taxon>
        <taxon>Actinomycetes</taxon>
        <taxon>Mycobacteriales</taxon>
        <taxon>Mycobacteriaceae</taxon>
        <taxon>Mycobacterium</taxon>
        <taxon>Mycobacterium simiae complex</taxon>
    </lineage>
</organism>
<dbReference type="Proteomes" id="UP000003653">
    <property type="component" value="Unassembled WGS sequence"/>
</dbReference>
<evidence type="ECO:0000313" key="1">
    <source>
        <dbReference type="EMBL" id="EFG74021.1"/>
    </source>
</evidence>
<gene>
    <name evidence="1" type="ORF">HMPREF0591_6067</name>
</gene>
<dbReference type="HOGENOM" id="CLU_2391197_0_0_11"/>
<reference evidence="1 2" key="1">
    <citation type="submission" date="2010-04" db="EMBL/GenBank/DDBJ databases">
        <authorList>
            <person name="Muzny D."/>
            <person name="Qin X."/>
            <person name="Deng J."/>
            <person name="Jiang H."/>
            <person name="Liu Y."/>
            <person name="Qu J."/>
            <person name="Song X.-Z."/>
            <person name="Zhang L."/>
            <person name="Thornton R."/>
            <person name="Coyle M."/>
            <person name="Francisco L."/>
            <person name="Jackson L."/>
            <person name="Javaid M."/>
            <person name="Korchina V."/>
            <person name="Kovar C."/>
            <person name="Mata R."/>
            <person name="Mathew T."/>
            <person name="Ngo R."/>
            <person name="Nguyen L."/>
            <person name="Nguyen N."/>
            <person name="Okwuonu G."/>
            <person name="Ongeri F."/>
            <person name="Pham C."/>
            <person name="Simmons D."/>
            <person name="Wilczek-Boney K."/>
            <person name="Hale W."/>
            <person name="Jakkamsetti A."/>
            <person name="Pham P."/>
            <person name="Ruth R."/>
            <person name="San Lucas F."/>
            <person name="Warren J."/>
            <person name="Zhang J."/>
            <person name="Zhao Z."/>
            <person name="Zhou C."/>
            <person name="Zhu D."/>
            <person name="Lee S."/>
            <person name="Bess C."/>
            <person name="Blankenburg K."/>
            <person name="Forbes L."/>
            <person name="Fu Q."/>
            <person name="Gubbala S."/>
            <person name="Hirani K."/>
            <person name="Jayaseelan J.C."/>
            <person name="Lara F."/>
            <person name="Munidasa M."/>
            <person name="Palculict T."/>
            <person name="Patil S."/>
            <person name="Pu L.-L."/>
            <person name="Saada N."/>
            <person name="Tang L."/>
            <person name="Weissenberger G."/>
            <person name="Zhu Y."/>
            <person name="Hemphill L."/>
            <person name="Shang Y."/>
            <person name="Youmans B."/>
            <person name="Ayvaz T."/>
            <person name="Ross M."/>
            <person name="Santibanez J."/>
            <person name="Aqrawi P."/>
            <person name="Gross S."/>
            <person name="Joshi V."/>
            <person name="Fowler G."/>
            <person name="Nazareth L."/>
            <person name="Reid J."/>
            <person name="Worley K."/>
            <person name="Petrosino J."/>
            <person name="Highlander S."/>
            <person name="Gibbs R."/>
        </authorList>
    </citation>
    <scope>NUCLEOTIDE SEQUENCE [LARGE SCALE GENOMIC DNA]</scope>
    <source>
        <strain evidence="1 2">ATCC BAA-614</strain>
    </source>
</reference>
<evidence type="ECO:0008006" key="3">
    <source>
        <dbReference type="Google" id="ProtNLM"/>
    </source>
</evidence>
<keyword evidence="2" id="KW-1185">Reference proteome</keyword>
<comment type="caution">
    <text evidence="1">The sequence shown here is derived from an EMBL/GenBank/DDBJ whole genome shotgun (WGS) entry which is preliminary data.</text>
</comment>